<evidence type="ECO:0000313" key="2">
    <source>
        <dbReference type="EMBL" id="KAF7342023.1"/>
    </source>
</evidence>
<dbReference type="AlphaFoldDB" id="A0A8H6XIV2"/>
<evidence type="ECO:0000313" key="3">
    <source>
        <dbReference type="Proteomes" id="UP000620124"/>
    </source>
</evidence>
<dbReference type="InterPro" id="IPR036770">
    <property type="entry name" value="Ankyrin_rpt-contain_sf"/>
</dbReference>
<dbReference type="OrthoDB" id="2980193at2759"/>
<proteinExistence type="predicted"/>
<dbReference type="SUPFAM" id="SSF48403">
    <property type="entry name" value="Ankyrin repeat"/>
    <property type="match status" value="1"/>
</dbReference>
<organism evidence="2 3">
    <name type="scientific">Mycena venus</name>
    <dbReference type="NCBI Taxonomy" id="2733690"/>
    <lineage>
        <taxon>Eukaryota</taxon>
        <taxon>Fungi</taxon>
        <taxon>Dikarya</taxon>
        <taxon>Basidiomycota</taxon>
        <taxon>Agaricomycotina</taxon>
        <taxon>Agaricomycetes</taxon>
        <taxon>Agaricomycetidae</taxon>
        <taxon>Agaricales</taxon>
        <taxon>Marasmiineae</taxon>
        <taxon>Mycenaceae</taxon>
        <taxon>Mycena</taxon>
    </lineage>
</organism>
<keyword evidence="3" id="KW-1185">Reference proteome</keyword>
<protein>
    <submittedName>
        <fullName evidence="2">ANK-REP-REGION domain-containing protein</fullName>
    </submittedName>
</protein>
<dbReference type="EMBL" id="JACAZI010000017">
    <property type="protein sequence ID" value="KAF7342023.1"/>
    <property type="molecule type" value="Genomic_DNA"/>
</dbReference>
<gene>
    <name evidence="2" type="ORF">MVEN_01789600</name>
</gene>
<evidence type="ECO:0000256" key="1">
    <source>
        <dbReference type="SAM" id="MobiDB-lite"/>
    </source>
</evidence>
<reference evidence="2" key="1">
    <citation type="submission" date="2020-05" db="EMBL/GenBank/DDBJ databases">
        <title>Mycena genomes resolve the evolution of fungal bioluminescence.</title>
        <authorList>
            <person name="Tsai I.J."/>
        </authorList>
    </citation>
    <scope>NUCLEOTIDE SEQUENCE</scope>
    <source>
        <strain evidence="2">CCC161011</strain>
    </source>
</reference>
<dbReference type="Proteomes" id="UP000620124">
    <property type="component" value="Unassembled WGS sequence"/>
</dbReference>
<comment type="caution">
    <text evidence="2">The sequence shown here is derived from an EMBL/GenBank/DDBJ whole genome shotgun (WGS) entry which is preliminary data.</text>
</comment>
<name>A0A8H6XIV2_9AGAR</name>
<accession>A0A8H6XIV2</accession>
<sequence>MSNSDYTLTAEDLEPGFDYRDPPAIRAAENPNPAVLNAVLRYHPGDSSLASQYGPNAFTPVLPPGRGGGDSPLLRAIRRHLPGNVNTLLEAGADPNGLPTWILSDSVAAATGSLAYQRPDPPGNIYPFWSSAMSHFQVNKLSTQAVVAVEAAAAESLDDTIDQLVTHGADISCWKAGPPTTPLPAVPTPSSLSASSPLHAAIAGRHNATLVRLLSPPLSFNPNFIPLGPPVRRLTPPMQCLCTTPPNLDALAILLAHPLFNAATRTPDFGVHLVHFAAAHLSASLLRQLIQQLPTALRDAGTTSRGHTLLHVACMPRDETYINVFAPSVYQSVRFVSALDPAWKPIKLHAACPQRAHGLSLAPGLETPLFGAQDEGFFDAQVEVLDFLREMIGPAEDSDSEQGSEEKGGAEPVEEEDEGPGPPERRGRQHGTALPGWL</sequence>
<dbReference type="Gene3D" id="1.25.40.20">
    <property type="entry name" value="Ankyrin repeat-containing domain"/>
    <property type="match status" value="1"/>
</dbReference>
<feature type="region of interest" description="Disordered" evidence="1">
    <location>
        <begin position="394"/>
        <end position="438"/>
    </location>
</feature>